<feature type="region of interest" description="Disordered" evidence="1">
    <location>
        <begin position="1"/>
        <end position="35"/>
    </location>
</feature>
<organism evidence="2 3">
    <name type="scientific">Clostridium putrefaciens</name>
    <dbReference type="NCBI Taxonomy" id="99675"/>
    <lineage>
        <taxon>Bacteria</taxon>
        <taxon>Bacillati</taxon>
        <taxon>Bacillota</taxon>
        <taxon>Clostridia</taxon>
        <taxon>Eubacteriales</taxon>
        <taxon>Clostridiaceae</taxon>
        <taxon>Clostridium</taxon>
    </lineage>
</organism>
<proteinExistence type="predicted"/>
<keyword evidence="3" id="KW-1185">Reference proteome</keyword>
<evidence type="ECO:0000256" key="1">
    <source>
        <dbReference type="SAM" id="MobiDB-lite"/>
    </source>
</evidence>
<accession>A0A381JC71</accession>
<evidence type="ECO:0000313" key="2">
    <source>
        <dbReference type="EMBL" id="SUY47987.1"/>
    </source>
</evidence>
<sequence>MEEGIINSENEKGGNQSDGIDPLPDIHLGKERDAQ</sequence>
<dbReference type="EMBL" id="UFWZ01000001">
    <property type="protein sequence ID" value="SUY47987.1"/>
    <property type="molecule type" value="Genomic_DNA"/>
</dbReference>
<evidence type="ECO:0000313" key="3">
    <source>
        <dbReference type="Proteomes" id="UP000254664"/>
    </source>
</evidence>
<reference evidence="2 3" key="1">
    <citation type="submission" date="2018-06" db="EMBL/GenBank/DDBJ databases">
        <authorList>
            <consortium name="Pathogen Informatics"/>
            <person name="Doyle S."/>
        </authorList>
    </citation>
    <scope>NUCLEOTIDE SEQUENCE [LARGE SCALE GENOMIC DNA]</scope>
    <source>
        <strain evidence="2 3">NCTC9836</strain>
    </source>
</reference>
<dbReference type="AlphaFoldDB" id="A0A381JC71"/>
<name>A0A381JC71_9CLOT</name>
<gene>
    <name evidence="2" type="ORF">NCTC9836_02359</name>
</gene>
<protein>
    <submittedName>
        <fullName evidence="2">Uncharacterized protein</fullName>
    </submittedName>
</protein>
<dbReference type="Proteomes" id="UP000254664">
    <property type="component" value="Unassembled WGS sequence"/>
</dbReference>